<reference evidence="2" key="1">
    <citation type="submission" date="2020-12" db="EMBL/GenBank/DDBJ databases">
        <title>Ramlibacter sp. nov., isolated from a freshwater alga, Cryptomonas.</title>
        <authorList>
            <person name="Kim H.M."/>
            <person name="Jeon C.O."/>
        </authorList>
    </citation>
    <scope>NUCLEOTIDE SEQUENCE</scope>
    <source>
        <strain evidence="2">CrO1</strain>
    </source>
</reference>
<keyword evidence="1" id="KW-0812">Transmembrane</keyword>
<dbReference type="PANTHER" id="PTHR38588">
    <property type="entry name" value="BLL0334 PROTEIN"/>
    <property type="match status" value="1"/>
</dbReference>
<evidence type="ECO:0000256" key="1">
    <source>
        <dbReference type="SAM" id="Phobius"/>
    </source>
</evidence>
<dbReference type="InterPro" id="IPR010419">
    <property type="entry name" value="CO_DH_gsu"/>
</dbReference>
<keyword evidence="1" id="KW-1133">Transmembrane helix</keyword>
<dbReference type="AlphaFoldDB" id="A0A934USF2"/>
<keyword evidence="1" id="KW-0472">Membrane</keyword>
<accession>A0A934USF2</accession>
<comment type="caution">
    <text evidence="2">The sequence shown here is derived from an EMBL/GenBank/DDBJ whole genome shotgun (WGS) entry which is preliminary data.</text>
</comment>
<evidence type="ECO:0000313" key="2">
    <source>
        <dbReference type="EMBL" id="MBK0394180.1"/>
    </source>
</evidence>
<gene>
    <name evidence="2" type="ORF">I8E28_16380</name>
</gene>
<dbReference type="Gene3D" id="3.30.530.20">
    <property type="match status" value="1"/>
</dbReference>
<proteinExistence type="predicted"/>
<dbReference type="EMBL" id="JAEDAO010000001">
    <property type="protein sequence ID" value="MBK0394180.1"/>
    <property type="molecule type" value="Genomic_DNA"/>
</dbReference>
<dbReference type="InterPro" id="IPR023393">
    <property type="entry name" value="START-like_dom_sf"/>
</dbReference>
<protein>
    <submittedName>
        <fullName evidence="2">Carbon monoxide dehydrogenase subunit G</fullName>
    </submittedName>
</protein>
<feature type="transmembrane region" description="Helical" evidence="1">
    <location>
        <begin position="179"/>
        <end position="199"/>
    </location>
</feature>
<dbReference type="Proteomes" id="UP000617041">
    <property type="component" value="Unassembled WGS sequence"/>
</dbReference>
<dbReference type="SUPFAM" id="SSF55961">
    <property type="entry name" value="Bet v1-like"/>
    <property type="match status" value="1"/>
</dbReference>
<dbReference type="PANTHER" id="PTHR38588:SF1">
    <property type="entry name" value="BLL0334 PROTEIN"/>
    <property type="match status" value="1"/>
</dbReference>
<dbReference type="Pfam" id="PF06240">
    <property type="entry name" value="COXG"/>
    <property type="match status" value="1"/>
</dbReference>
<sequence>MEMQGSRQLAASQQEAWEALNDPEVLRACIPGCDKVERAGDDRFTLAMSVKIGPVAAKFTGKIQLSDVQPPESYTLAFEGQGGPAGFGKGTSKVRLTPNAQGCELAYSVNAQVGGKIAQVGQRLIDGVARSMAEEFFQRFDAEMQRRHPAPATAGDAPASVAATDPADAAAVAPSRGGLSLWAGLAALALCIGAALYLLR</sequence>
<dbReference type="CDD" id="cd05018">
    <property type="entry name" value="CoxG"/>
    <property type="match status" value="1"/>
</dbReference>
<name>A0A934USF2_9BURK</name>
<evidence type="ECO:0000313" key="3">
    <source>
        <dbReference type="Proteomes" id="UP000617041"/>
    </source>
</evidence>
<dbReference type="RefSeq" id="WP_200789182.1">
    <property type="nucleotide sequence ID" value="NZ_JAEDAO010000001.1"/>
</dbReference>
<keyword evidence="3" id="KW-1185">Reference proteome</keyword>
<organism evidence="2 3">
    <name type="scientific">Ramlibacter algicola</name>
    <dbReference type="NCBI Taxonomy" id="2795217"/>
    <lineage>
        <taxon>Bacteria</taxon>
        <taxon>Pseudomonadati</taxon>
        <taxon>Pseudomonadota</taxon>
        <taxon>Betaproteobacteria</taxon>
        <taxon>Burkholderiales</taxon>
        <taxon>Comamonadaceae</taxon>
        <taxon>Ramlibacter</taxon>
    </lineage>
</organism>